<name>A0A9W6XJQ8_9STRA</name>
<feature type="compositionally biased region" description="Basic and acidic residues" evidence="1">
    <location>
        <begin position="52"/>
        <end position="62"/>
    </location>
</feature>
<protein>
    <submittedName>
        <fullName evidence="3">Unnamed protein product</fullName>
    </submittedName>
</protein>
<comment type="caution">
    <text evidence="3">The sequence shown here is derived from an EMBL/GenBank/DDBJ whole genome shotgun (WGS) entry which is preliminary data.</text>
</comment>
<organism evidence="3 4">
    <name type="scientific">Phytophthora fragariaefolia</name>
    <dbReference type="NCBI Taxonomy" id="1490495"/>
    <lineage>
        <taxon>Eukaryota</taxon>
        <taxon>Sar</taxon>
        <taxon>Stramenopiles</taxon>
        <taxon>Oomycota</taxon>
        <taxon>Peronosporomycetes</taxon>
        <taxon>Peronosporales</taxon>
        <taxon>Peronosporaceae</taxon>
        <taxon>Phytophthora</taxon>
    </lineage>
</organism>
<reference evidence="3" key="1">
    <citation type="submission" date="2023-04" db="EMBL/GenBank/DDBJ databases">
        <title>Phytophthora fragariaefolia NBRC 109709.</title>
        <authorList>
            <person name="Ichikawa N."/>
            <person name="Sato H."/>
            <person name="Tonouchi N."/>
        </authorList>
    </citation>
    <scope>NUCLEOTIDE SEQUENCE</scope>
    <source>
        <strain evidence="3">NBRC 109709</strain>
    </source>
</reference>
<sequence>METYEQDKDQLETGAAPVDAVVVDFQHGEVLLQPKRCNQHARRRNSLFNTDSTRRKPTQEPPRRVEGIQVIVKNIQRIEGLSLLDVRNIFDALIAEHPGVESYLETDAAVVHQPEFEDACVSVLLNKRDSLTPGKACPRKPQARIASCSSGDHSLPQGEPPALGCEDGSRITEELKYHVGLQAIKLGVRAVLNGRYNRQAKELQVLKGWQGLEAEEYSWESLESISSAVPERVKEYLINSTDNRLKRFYSNLHDGVDGSQPLGGSADLSSHQACYSSKLGYINGLSRGSFDYSAIDFT</sequence>
<evidence type="ECO:0000313" key="4">
    <source>
        <dbReference type="Proteomes" id="UP001165121"/>
    </source>
</evidence>
<dbReference type="Proteomes" id="UP001165121">
    <property type="component" value="Unassembled WGS sequence"/>
</dbReference>
<feature type="region of interest" description="Disordered" evidence="1">
    <location>
        <begin position="41"/>
        <end position="62"/>
    </location>
</feature>
<dbReference type="AlphaFoldDB" id="A0A9W6XJQ8"/>
<gene>
    <name evidence="3" type="ORF">Pfra01_001217700</name>
</gene>
<proteinExistence type="predicted"/>
<evidence type="ECO:0000259" key="2">
    <source>
        <dbReference type="PROSITE" id="PS50013"/>
    </source>
</evidence>
<accession>A0A9W6XJQ8</accession>
<evidence type="ECO:0000256" key="1">
    <source>
        <dbReference type="SAM" id="MobiDB-lite"/>
    </source>
</evidence>
<dbReference type="InterPro" id="IPR000953">
    <property type="entry name" value="Chromo/chromo_shadow_dom"/>
</dbReference>
<dbReference type="EMBL" id="BSXT01001227">
    <property type="protein sequence ID" value="GMF40112.1"/>
    <property type="molecule type" value="Genomic_DNA"/>
</dbReference>
<dbReference type="PANTHER" id="PTHR40866">
    <property type="entry name" value="BED-TYPE DOMAIN-CONTAINING PROTEIN"/>
    <property type="match status" value="1"/>
</dbReference>
<keyword evidence="4" id="KW-1185">Reference proteome</keyword>
<dbReference type="PANTHER" id="PTHR40866:SF1">
    <property type="entry name" value="BED-TYPE DOMAIN-CONTAINING PROTEIN"/>
    <property type="match status" value="1"/>
</dbReference>
<feature type="domain" description="Chromo" evidence="2">
    <location>
        <begin position="186"/>
        <end position="236"/>
    </location>
</feature>
<evidence type="ECO:0000313" key="3">
    <source>
        <dbReference type="EMBL" id="GMF40112.1"/>
    </source>
</evidence>
<dbReference type="PROSITE" id="PS50013">
    <property type="entry name" value="CHROMO_2"/>
    <property type="match status" value="1"/>
</dbReference>